<dbReference type="Pfam" id="PF06985">
    <property type="entry name" value="HET"/>
    <property type="match status" value="1"/>
</dbReference>
<dbReference type="AlphaFoldDB" id="A0A8H4RT59"/>
<protein>
    <recommendedName>
        <fullName evidence="1">Heterokaryon incompatibility domain-containing protein</fullName>
    </recommendedName>
</protein>
<sequence length="675" mass="76798">MFCSQCEKIFDLDIGFRSEVEEGAPVPHHESYSALCRAARAGCSLCQLVTQKHRAGGDMESESPLGARYQITFEVFHDTVRFKIPMRIESGCARDEYDFGEDEVTIYLSTDESGPLASLFTWRPLSDDSSSDGCFAVASKWIQNCLDTHDECPKQLSPLPSRVIDVGDDNNDPFLHISNGECRRWLSLSHCWGTQQIFTTTLSNLESHQEKVPMDRLPQTFRDSIFITRQLGCQYLWIDSLCIIQDSHEDWEKEAKQMARIYENALVTISAEVSEGAHKGIFKSVKSRRLKSDSFVLPCYSRKRGISGSVYVDLRNANSNKNIISDVAPLQTRAWVLQEQALSVRKLHYNDWGLSWACQDTTGSETTPWLKLSRRTLFPRGLYKIPYKPLPSRLDFEFPDPEFNDDGSLAWWYHQVNDYMTRGLTVKKDRFPAISAMAREFSKRTGYHYAAGIWVEDFARGLVWKGTRSNAYLEFSPSWSWACAEFSYWAGPSYQVSSLVKHGNDFGAELIDIATPVKTDEYLSPGLPMTLTLRAWCKEIRDFSTAGKFYPCPNTWTSGNLPVPPGAQYLRFRATPPFNNIQDEDTLRFHPDIPLDAGNAQEILEAKHACVLRVSEFSTWEPGNRHNAHSEIWALLLEPIAQLKRTYRRIGLVTIPSRNTISNIEGFSLKTVDIV</sequence>
<dbReference type="PANTHER" id="PTHR33112:SF16">
    <property type="entry name" value="HETEROKARYON INCOMPATIBILITY DOMAIN-CONTAINING PROTEIN"/>
    <property type="match status" value="1"/>
</dbReference>
<evidence type="ECO:0000313" key="2">
    <source>
        <dbReference type="EMBL" id="KAF4635479.1"/>
    </source>
</evidence>
<organism evidence="2 3">
    <name type="scientific">Cudoniella acicularis</name>
    <dbReference type="NCBI Taxonomy" id="354080"/>
    <lineage>
        <taxon>Eukaryota</taxon>
        <taxon>Fungi</taxon>
        <taxon>Dikarya</taxon>
        <taxon>Ascomycota</taxon>
        <taxon>Pezizomycotina</taxon>
        <taxon>Leotiomycetes</taxon>
        <taxon>Helotiales</taxon>
        <taxon>Tricladiaceae</taxon>
        <taxon>Cudoniella</taxon>
    </lineage>
</organism>
<evidence type="ECO:0000313" key="3">
    <source>
        <dbReference type="Proteomes" id="UP000566819"/>
    </source>
</evidence>
<dbReference type="PANTHER" id="PTHR33112">
    <property type="entry name" value="DOMAIN PROTEIN, PUTATIVE-RELATED"/>
    <property type="match status" value="1"/>
</dbReference>
<dbReference type="OrthoDB" id="5125733at2759"/>
<dbReference type="Proteomes" id="UP000566819">
    <property type="component" value="Unassembled WGS sequence"/>
</dbReference>
<keyword evidence="3" id="KW-1185">Reference proteome</keyword>
<dbReference type="InterPro" id="IPR010730">
    <property type="entry name" value="HET"/>
</dbReference>
<dbReference type="EMBL" id="JAAMPI010000117">
    <property type="protein sequence ID" value="KAF4635479.1"/>
    <property type="molecule type" value="Genomic_DNA"/>
</dbReference>
<comment type="caution">
    <text evidence="2">The sequence shown here is derived from an EMBL/GenBank/DDBJ whole genome shotgun (WGS) entry which is preliminary data.</text>
</comment>
<reference evidence="2 3" key="1">
    <citation type="submission" date="2020-03" db="EMBL/GenBank/DDBJ databases">
        <title>Draft Genome Sequence of Cudoniella acicularis.</title>
        <authorList>
            <person name="Buettner E."/>
            <person name="Kellner H."/>
        </authorList>
    </citation>
    <scope>NUCLEOTIDE SEQUENCE [LARGE SCALE GENOMIC DNA]</scope>
    <source>
        <strain evidence="2 3">DSM 108380</strain>
    </source>
</reference>
<feature type="domain" description="Heterokaryon incompatibility" evidence="1">
    <location>
        <begin position="186"/>
        <end position="339"/>
    </location>
</feature>
<evidence type="ECO:0000259" key="1">
    <source>
        <dbReference type="Pfam" id="PF06985"/>
    </source>
</evidence>
<name>A0A8H4RT59_9HELO</name>
<gene>
    <name evidence="2" type="ORF">G7Y89_g2620</name>
</gene>
<proteinExistence type="predicted"/>
<accession>A0A8H4RT59</accession>